<dbReference type="PANTHER" id="PTHR21021:SF15">
    <property type="entry name" value="FREE METHIONINE-R-SULFOXIDE REDUCTASE"/>
    <property type="match status" value="1"/>
</dbReference>
<dbReference type="Pfam" id="PF13185">
    <property type="entry name" value="GAF_2"/>
    <property type="match status" value="1"/>
</dbReference>
<dbReference type="InterPro" id="IPR003018">
    <property type="entry name" value="GAF"/>
</dbReference>
<dbReference type="OrthoDB" id="9796252at2"/>
<accession>A0A250JW02</accession>
<organism evidence="3 4">
    <name type="scientific">Corallococcus macrosporus DSM 14697</name>
    <dbReference type="NCBI Taxonomy" id="1189310"/>
    <lineage>
        <taxon>Bacteria</taxon>
        <taxon>Pseudomonadati</taxon>
        <taxon>Myxococcota</taxon>
        <taxon>Myxococcia</taxon>
        <taxon>Myxococcales</taxon>
        <taxon>Cystobacterineae</taxon>
        <taxon>Myxococcaceae</taxon>
        <taxon>Corallococcus</taxon>
    </lineage>
</organism>
<dbReference type="EMBL" id="CP022203">
    <property type="protein sequence ID" value="ATB47677.1"/>
    <property type="molecule type" value="Genomic_DNA"/>
</dbReference>
<dbReference type="PANTHER" id="PTHR21021">
    <property type="entry name" value="GAF/PUTATIVE CYTOSKELETAL PROTEIN"/>
    <property type="match status" value="1"/>
</dbReference>
<reference evidence="3 4" key="1">
    <citation type="submission" date="2017-06" db="EMBL/GenBank/DDBJ databases">
        <title>Sequencing and comparative analysis of myxobacterial genomes.</title>
        <authorList>
            <person name="Rupp O."/>
            <person name="Goesmann A."/>
            <person name="Sogaard-Andersen L."/>
        </authorList>
    </citation>
    <scope>NUCLEOTIDE SEQUENCE [LARGE SCALE GENOMIC DNA]</scope>
    <source>
        <strain evidence="3 4">DSM 14697</strain>
    </source>
</reference>
<sequence length="161" mass="17615">MAEVTLDLRGLPKAEAYAELKQHALAVLEGIDDDITGMSTMSCLLHHAFGHLWTGFYRVVTPGRLLRVGPYQGTLGCLEIPFGKGVCGTAAAKGETVVVADVHAFPGHITCDGRSVSEIVVPVFGKNRELLAVLDIDSEHKGTFDEVDRRELEALLRWFQR</sequence>
<dbReference type="InterPro" id="IPR029016">
    <property type="entry name" value="GAF-like_dom_sf"/>
</dbReference>
<name>A0A250JW02_9BACT</name>
<evidence type="ECO:0000256" key="1">
    <source>
        <dbReference type="ARBA" id="ARBA00038454"/>
    </source>
</evidence>
<keyword evidence="4" id="KW-1185">Reference proteome</keyword>
<feature type="domain" description="GAF" evidence="2">
    <location>
        <begin position="55"/>
        <end position="155"/>
    </location>
</feature>
<evidence type="ECO:0000259" key="2">
    <source>
        <dbReference type="Pfam" id="PF13185"/>
    </source>
</evidence>
<dbReference type="GO" id="GO:0005829">
    <property type="term" value="C:cytosol"/>
    <property type="evidence" value="ECO:0007669"/>
    <property type="project" value="TreeGrafter"/>
</dbReference>
<dbReference type="Proteomes" id="UP000217343">
    <property type="component" value="Chromosome"/>
</dbReference>
<gene>
    <name evidence="3" type="ORF">MYMAC_003293</name>
</gene>
<evidence type="ECO:0000313" key="3">
    <source>
        <dbReference type="EMBL" id="ATB47677.1"/>
    </source>
</evidence>
<dbReference type="GO" id="GO:0033745">
    <property type="term" value="F:L-methionine-(R)-S-oxide reductase activity"/>
    <property type="evidence" value="ECO:0007669"/>
    <property type="project" value="TreeGrafter"/>
</dbReference>
<dbReference type="AlphaFoldDB" id="A0A250JW02"/>
<comment type="similarity">
    <text evidence="1">Belongs to the free Met sulfoxide reductase family.</text>
</comment>
<dbReference type="SUPFAM" id="SSF55781">
    <property type="entry name" value="GAF domain-like"/>
    <property type="match status" value="1"/>
</dbReference>
<dbReference type="Gene3D" id="3.30.450.40">
    <property type="match status" value="1"/>
</dbReference>
<evidence type="ECO:0000313" key="4">
    <source>
        <dbReference type="Proteomes" id="UP000217343"/>
    </source>
</evidence>
<proteinExistence type="inferred from homology"/>
<dbReference type="RefSeq" id="WP_095958776.1">
    <property type="nucleotide sequence ID" value="NZ_CP022203.1"/>
</dbReference>
<dbReference type="KEGG" id="mmas:MYMAC_003293"/>
<protein>
    <submittedName>
        <fullName evidence="3">Cyclic diguanylate phosphodiesterase</fullName>
    </submittedName>
</protein>
<dbReference type="InterPro" id="IPR051330">
    <property type="entry name" value="Phosphatase_reg/MetRdx"/>
</dbReference>